<evidence type="ECO:0000313" key="2">
    <source>
        <dbReference type="Proteomes" id="UP000294355"/>
    </source>
</evidence>
<organism evidence="1 2">
    <name type="scientific">Acinetobacter calcoaceticus</name>
    <dbReference type="NCBI Taxonomy" id="471"/>
    <lineage>
        <taxon>Bacteria</taxon>
        <taxon>Pseudomonadati</taxon>
        <taxon>Pseudomonadota</taxon>
        <taxon>Gammaproteobacteria</taxon>
        <taxon>Moraxellales</taxon>
        <taxon>Moraxellaceae</taxon>
        <taxon>Acinetobacter</taxon>
        <taxon>Acinetobacter calcoaceticus/baumannii complex</taxon>
    </lineage>
</organism>
<dbReference type="AlphaFoldDB" id="A0A446ZKZ7"/>
<dbReference type="Proteomes" id="UP000294355">
    <property type="component" value="Chromosome"/>
</dbReference>
<dbReference type="EMBL" id="LS999521">
    <property type="protein sequence ID" value="VAX45184.1"/>
    <property type="molecule type" value="Genomic_DNA"/>
</dbReference>
<gene>
    <name evidence="1" type="ORF">AC2117_02375</name>
</gene>
<reference evidence="1 2" key="1">
    <citation type="submission" date="2018-08" db="EMBL/GenBank/DDBJ databases">
        <authorList>
            <person name="Gonzaga-Molto A."/>
        </authorList>
    </citation>
    <scope>NUCLEOTIDE SEQUENCE [LARGE SCALE GENOMIC DNA]</scope>
    <source>
        <strain evidence="1">Acinetobacter calcoaceticus str. 2117</strain>
    </source>
</reference>
<evidence type="ECO:0000313" key="1">
    <source>
        <dbReference type="EMBL" id="VAX45184.1"/>
    </source>
</evidence>
<name>A0A446ZKZ7_ACICA</name>
<protein>
    <submittedName>
        <fullName evidence="1">Uncharacterized protein</fullName>
    </submittedName>
</protein>
<proteinExistence type="predicted"/>
<sequence>MKSRNINIYKVPTPNIETPEVGFFGRNELPPISTARVTEEQIQKFFDYLELIPEVTQFD</sequence>
<accession>A0A446ZKZ7</accession>